<dbReference type="RefSeq" id="WP_284151841.1">
    <property type="nucleotide sequence ID" value="NZ_AP025516.1"/>
</dbReference>
<dbReference type="PANTHER" id="PTHR30373:SF2">
    <property type="entry name" value="UPF0603 PROTEIN YGCG"/>
    <property type="match status" value="1"/>
</dbReference>
<keyword evidence="2" id="KW-0732">Signal</keyword>
<feature type="transmembrane region" description="Helical" evidence="1">
    <location>
        <begin position="185"/>
        <end position="202"/>
    </location>
</feature>
<dbReference type="InterPro" id="IPR007621">
    <property type="entry name" value="TPM_dom"/>
</dbReference>
<dbReference type="Gene3D" id="3.10.310.50">
    <property type="match status" value="1"/>
</dbReference>
<evidence type="ECO:0000313" key="5">
    <source>
        <dbReference type="Proteomes" id="UP000830055"/>
    </source>
</evidence>
<organism evidence="4 5">
    <name type="scientific">Desulfofustis limnaeus</name>
    <dbReference type="NCBI Taxonomy" id="2740163"/>
    <lineage>
        <taxon>Bacteria</taxon>
        <taxon>Pseudomonadati</taxon>
        <taxon>Thermodesulfobacteriota</taxon>
        <taxon>Desulfobulbia</taxon>
        <taxon>Desulfobulbales</taxon>
        <taxon>Desulfocapsaceae</taxon>
        <taxon>Desulfofustis</taxon>
    </lineage>
</organism>
<feature type="transmembrane region" description="Helical" evidence="1">
    <location>
        <begin position="232"/>
        <end position="251"/>
    </location>
</feature>
<evidence type="ECO:0000259" key="3">
    <source>
        <dbReference type="Pfam" id="PF04536"/>
    </source>
</evidence>
<evidence type="ECO:0000256" key="1">
    <source>
        <dbReference type="SAM" id="Phobius"/>
    </source>
</evidence>
<keyword evidence="1" id="KW-1133">Transmembrane helix</keyword>
<protein>
    <recommendedName>
        <fullName evidence="3">TPM domain-containing protein</fullName>
    </recommendedName>
</protein>
<accession>A0ABM7WC65</accession>
<feature type="transmembrane region" description="Helical" evidence="1">
    <location>
        <begin position="209"/>
        <end position="226"/>
    </location>
</feature>
<name>A0ABM7WC65_9BACT</name>
<dbReference type="EMBL" id="AP025516">
    <property type="protein sequence ID" value="BDD88485.1"/>
    <property type="molecule type" value="Genomic_DNA"/>
</dbReference>
<feature type="signal peptide" evidence="2">
    <location>
        <begin position="1"/>
        <end position="30"/>
    </location>
</feature>
<dbReference type="PANTHER" id="PTHR30373">
    <property type="entry name" value="UPF0603 PROTEIN YGCG"/>
    <property type="match status" value="1"/>
</dbReference>
<proteinExistence type="predicted"/>
<evidence type="ECO:0000256" key="2">
    <source>
        <dbReference type="SAM" id="SignalP"/>
    </source>
</evidence>
<gene>
    <name evidence="4" type="ORF">DPPLL_28500</name>
</gene>
<sequence>MARASQATGARSCLLILVLCILLVTTAAVAREVPPLQGRVNDLVGMLSPATINQLESVLADLEVSDSTQIAVLIIDSLQGDSLEDYSLRVAEQWQIGQKGRDNGALLLVVRDDRKLRIEVGYGLEGVLTDLVAGRIIRSVITPHFRLGNFNQGVIDGVGAMISAVRGEFQADVEKRQTGPAGVDPGGLLVFLMVILSFIGSLFRRAKPLAAVAGGIVVPTLAFLLFGITGMVLLLLIPVGIIGGLVAASIMGQAGTRRGSSGGFFPSGTTFGGGFGGGGGFSGGGGGFGGGGASGGW</sequence>
<dbReference type="Proteomes" id="UP000830055">
    <property type="component" value="Chromosome"/>
</dbReference>
<keyword evidence="5" id="KW-1185">Reference proteome</keyword>
<feature type="domain" description="TPM" evidence="3">
    <location>
        <begin position="40"/>
        <end position="162"/>
    </location>
</feature>
<feature type="chain" id="PRO_5045863556" description="TPM domain-containing protein" evidence="2">
    <location>
        <begin position="31"/>
        <end position="297"/>
    </location>
</feature>
<evidence type="ECO:0000313" key="4">
    <source>
        <dbReference type="EMBL" id="BDD88485.1"/>
    </source>
</evidence>
<keyword evidence="1" id="KW-0812">Transmembrane</keyword>
<reference evidence="4 5" key="1">
    <citation type="submission" date="2022-01" db="EMBL/GenBank/DDBJ databases">
        <title>Desulfofustis limnae sp. nov., a novel mesophilic sulfate-reducing bacterium isolated from marsh soil.</title>
        <authorList>
            <person name="Watanabe M."/>
            <person name="Takahashi A."/>
            <person name="Kojima H."/>
            <person name="Fukui M."/>
        </authorList>
    </citation>
    <scope>NUCLEOTIDE SEQUENCE [LARGE SCALE GENOMIC DNA]</scope>
    <source>
        <strain evidence="4 5">PPLL</strain>
    </source>
</reference>
<dbReference type="Pfam" id="PF04536">
    <property type="entry name" value="TPM_phosphatase"/>
    <property type="match status" value="1"/>
</dbReference>
<keyword evidence="1" id="KW-0472">Membrane</keyword>